<evidence type="ECO:0000256" key="9">
    <source>
        <dbReference type="ARBA" id="ARBA00023239"/>
    </source>
</evidence>
<dbReference type="InterPro" id="IPR036398">
    <property type="entry name" value="CA_dom_sf"/>
</dbReference>
<keyword evidence="7 11" id="KW-0862">Zinc</keyword>
<keyword evidence="6 11" id="KW-0479">Metal-binding</keyword>
<sequence>MEAVYHRVGRCFDFDAWDVCTKVITEALVHGIEYAEDGHWGYTIFNGPATWSLVAPPNSGRRQSPIDIHPAEAVYDETLAGALTWSYTPENAQTVSNNGHSAVVSFDSAGSSLTGGPLADDEYHLAQFHLHWGLTDESGSEHRVDGRMYAAELHMVHFNSKYGSLPEAADKPDGLSVLGFFIEAGDEENAALKPVTDLLSQIKHKGDSVAIEGGFDPVSFMPADTSKYWTYLGSLTTPPLFESVTWFVFKNPIKASENQLESLRALMESAAGEPEHHNEFHGHIVENYRPPQPLSGRTVRASFQ</sequence>
<dbReference type="CDD" id="cd00326">
    <property type="entry name" value="alpha_CA"/>
    <property type="match status" value="1"/>
</dbReference>
<keyword evidence="5" id="KW-0964">Secreted</keyword>
<comment type="similarity">
    <text evidence="3 11">Belongs to the alpha-carbonic anhydrase family.</text>
</comment>
<evidence type="ECO:0000256" key="4">
    <source>
        <dbReference type="ARBA" id="ARBA00012925"/>
    </source>
</evidence>
<accession>A0A191ZDM4</accession>
<keyword evidence="8" id="KW-0325">Glycoprotein</keyword>
<dbReference type="AlphaFoldDB" id="A0A191ZDM4"/>
<comment type="catalytic activity">
    <reaction evidence="10 11">
        <text>hydrogencarbonate + H(+) = CO2 + H2O</text>
        <dbReference type="Rhea" id="RHEA:10748"/>
        <dbReference type="ChEBI" id="CHEBI:15377"/>
        <dbReference type="ChEBI" id="CHEBI:15378"/>
        <dbReference type="ChEBI" id="CHEBI:16526"/>
        <dbReference type="ChEBI" id="CHEBI:17544"/>
        <dbReference type="EC" id="4.2.1.1"/>
    </reaction>
</comment>
<evidence type="ECO:0000256" key="1">
    <source>
        <dbReference type="ARBA" id="ARBA00001947"/>
    </source>
</evidence>
<comment type="cofactor">
    <cofactor evidence="1 11">
        <name>Zn(2+)</name>
        <dbReference type="ChEBI" id="CHEBI:29105"/>
    </cofactor>
</comment>
<evidence type="ECO:0000259" key="12">
    <source>
        <dbReference type="PROSITE" id="PS51144"/>
    </source>
</evidence>
<evidence type="ECO:0000313" key="13">
    <source>
        <dbReference type="EMBL" id="ANJ65971.1"/>
    </source>
</evidence>
<feature type="domain" description="Alpha-carbonic anhydrase" evidence="12">
    <location>
        <begin position="38"/>
        <end position="303"/>
    </location>
</feature>
<keyword evidence="5" id="KW-0272">Extracellular matrix</keyword>
<comment type="function">
    <text evidence="11">Reversible hydration of carbon dioxide.</text>
</comment>
<reference evidence="13" key="1">
    <citation type="submission" date="2016-04" db="EMBL/GenBank/DDBJ databases">
        <title>Expression and localization of carbonic anhydrase genes in the serpulid polychaete, Hydroides elegans.</title>
        <authorList>
            <person name="Batzel G."/>
            <person name="Nedved B.T."/>
            <person name="Hadfield M.G."/>
        </authorList>
    </citation>
    <scope>NUCLEOTIDE SEQUENCE</scope>
    <source>
        <strain evidence="13">HeCA11</strain>
    </source>
</reference>
<evidence type="ECO:0000256" key="2">
    <source>
        <dbReference type="ARBA" id="ARBA00004498"/>
    </source>
</evidence>
<evidence type="ECO:0000256" key="10">
    <source>
        <dbReference type="ARBA" id="ARBA00048348"/>
    </source>
</evidence>
<dbReference type="PROSITE" id="PS51144">
    <property type="entry name" value="ALPHA_CA_2"/>
    <property type="match status" value="1"/>
</dbReference>
<dbReference type="FunFam" id="3.10.200.10:FF:000003">
    <property type="entry name" value="Carbonic anhydrase 12"/>
    <property type="match status" value="1"/>
</dbReference>
<evidence type="ECO:0000256" key="7">
    <source>
        <dbReference type="ARBA" id="ARBA00022833"/>
    </source>
</evidence>
<dbReference type="PROSITE" id="PS00162">
    <property type="entry name" value="ALPHA_CA_1"/>
    <property type="match status" value="1"/>
</dbReference>
<dbReference type="EC" id="4.2.1.1" evidence="4 11"/>
<dbReference type="Pfam" id="PF00194">
    <property type="entry name" value="Carb_anhydrase"/>
    <property type="match status" value="1"/>
</dbReference>
<evidence type="ECO:0000256" key="11">
    <source>
        <dbReference type="RuleBase" id="RU367011"/>
    </source>
</evidence>
<proteinExistence type="evidence at transcript level"/>
<evidence type="ECO:0000256" key="6">
    <source>
        <dbReference type="ARBA" id="ARBA00022723"/>
    </source>
</evidence>
<name>A0A191ZDM4_HYDEL</name>
<dbReference type="InterPro" id="IPR023561">
    <property type="entry name" value="Carbonic_anhydrase_a-class"/>
</dbReference>
<dbReference type="PANTHER" id="PTHR18952">
    <property type="entry name" value="CARBONIC ANHYDRASE"/>
    <property type="match status" value="1"/>
</dbReference>
<keyword evidence="9 11" id="KW-0456">Lyase</keyword>
<dbReference type="Gene3D" id="3.10.200.10">
    <property type="entry name" value="Alpha carbonic anhydrase"/>
    <property type="match status" value="1"/>
</dbReference>
<dbReference type="GO" id="GO:0004089">
    <property type="term" value="F:carbonate dehydratase activity"/>
    <property type="evidence" value="ECO:0007669"/>
    <property type="project" value="UniProtKB-UniRule"/>
</dbReference>
<dbReference type="EMBL" id="KX129945">
    <property type="protein sequence ID" value="ANJ65971.1"/>
    <property type="molecule type" value="mRNA"/>
</dbReference>
<evidence type="ECO:0000256" key="8">
    <source>
        <dbReference type="ARBA" id="ARBA00023180"/>
    </source>
</evidence>
<dbReference type="InterPro" id="IPR001148">
    <property type="entry name" value="CA_dom"/>
</dbReference>
<dbReference type="GO" id="GO:0005737">
    <property type="term" value="C:cytoplasm"/>
    <property type="evidence" value="ECO:0007669"/>
    <property type="project" value="TreeGrafter"/>
</dbReference>
<evidence type="ECO:0000256" key="3">
    <source>
        <dbReference type="ARBA" id="ARBA00010718"/>
    </source>
</evidence>
<dbReference type="InterPro" id="IPR018338">
    <property type="entry name" value="Carbonic_anhydrase_a-class_CS"/>
</dbReference>
<dbReference type="PANTHER" id="PTHR18952:SF141">
    <property type="entry name" value="CARBONIC ANHYDRASE"/>
    <property type="match status" value="1"/>
</dbReference>
<dbReference type="SUPFAM" id="SSF51069">
    <property type="entry name" value="Carbonic anhydrase"/>
    <property type="match status" value="1"/>
</dbReference>
<protein>
    <recommendedName>
        <fullName evidence="4 11">Carbonic anhydrase</fullName>
        <ecNumber evidence="4 11">4.2.1.1</ecNumber>
    </recommendedName>
</protein>
<dbReference type="GO" id="GO:0008270">
    <property type="term" value="F:zinc ion binding"/>
    <property type="evidence" value="ECO:0007669"/>
    <property type="project" value="UniProtKB-UniRule"/>
</dbReference>
<organism evidence="13">
    <name type="scientific">Hydroides elegans</name>
    <name type="common">Polychaete tubeworm</name>
    <dbReference type="NCBI Taxonomy" id="216498"/>
    <lineage>
        <taxon>Eukaryota</taxon>
        <taxon>Metazoa</taxon>
        <taxon>Spiralia</taxon>
        <taxon>Lophotrochozoa</taxon>
        <taxon>Annelida</taxon>
        <taxon>Polychaeta</taxon>
        <taxon>Sedentaria</taxon>
        <taxon>Canalipalpata</taxon>
        <taxon>Sabellida</taxon>
        <taxon>Serpulidae</taxon>
        <taxon>Hydroides</taxon>
    </lineage>
</organism>
<evidence type="ECO:0000256" key="5">
    <source>
        <dbReference type="ARBA" id="ARBA00022530"/>
    </source>
</evidence>
<comment type="subcellular location">
    <subcellularLocation>
        <location evidence="2">Secreted</location>
        <location evidence="2">Extracellular space</location>
        <location evidence="2">Extracellular matrix</location>
    </subcellularLocation>
</comment>
<dbReference type="SMART" id="SM01057">
    <property type="entry name" value="Carb_anhydrase"/>
    <property type="match status" value="1"/>
</dbReference>